<dbReference type="Proteomes" id="UP000231879">
    <property type="component" value="Unassembled WGS sequence"/>
</dbReference>
<accession>A0ABX4NG89</accession>
<name>A0ABX4NG89_9LEPT</name>
<evidence type="ECO:0000313" key="2">
    <source>
        <dbReference type="Proteomes" id="UP000231879"/>
    </source>
</evidence>
<keyword evidence="2" id="KW-1185">Reference proteome</keyword>
<organism evidence="1 2">
    <name type="scientific">Leptospira barantonii</name>
    <dbReference type="NCBI Taxonomy" id="2023184"/>
    <lineage>
        <taxon>Bacteria</taxon>
        <taxon>Pseudomonadati</taxon>
        <taxon>Spirochaetota</taxon>
        <taxon>Spirochaetia</taxon>
        <taxon>Leptospirales</taxon>
        <taxon>Leptospiraceae</taxon>
        <taxon>Leptospira</taxon>
    </lineage>
</organism>
<proteinExistence type="predicted"/>
<dbReference type="InterPro" id="IPR027375">
    <property type="entry name" value="DKNYY"/>
</dbReference>
<evidence type="ECO:0000313" key="1">
    <source>
        <dbReference type="EMBL" id="PJZ55816.1"/>
    </source>
</evidence>
<reference evidence="1 2" key="1">
    <citation type="submission" date="2017-07" db="EMBL/GenBank/DDBJ databases">
        <title>Leptospira spp. isolated from tropical soils.</title>
        <authorList>
            <person name="Thibeaux R."/>
            <person name="Iraola G."/>
            <person name="Ferres I."/>
            <person name="Bierque E."/>
            <person name="Girault D."/>
            <person name="Soupe-Gilbert M.-E."/>
            <person name="Picardeau M."/>
            <person name="Goarant C."/>
        </authorList>
    </citation>
    <scope>NUCLEOTIDE SEQUENCE [LARGE SCALE GENOMIC DNA]</scope>
    <source>
        <strain evidence="1 2">FH4-C-A1</strain>
    </source>
</reference>
<protein>
    <recommendedName>
        <fullName evidence="3">DKNYY family protein</fullName>
    </recommendedName>
</protein>
<comment type="caution">
    <text evidence="1">The sequence shown here is derived from an EMBL/GenBank/DDBJ whole genome shotgun (WGS) entry which is preliminary data.</text>
</comment>
<dbReference type="Pfam" id="PF13644">
    <property type="entry name" value="DKNYY"/>
    <property type="match status" value="1"/>
</dbReference>
<evidence type="ECO:0008006" key="3">
    <source>
        <dbReference type="Google" id="ProtNLM"/>
    </source>
</evidence>
<gene>
    <name evidence="1" type="ORF">CH367_18280</name>
</gene>
<dbReference type="PROSITE" id="PS51257">
    <property type="entry name" value="PROKAR_LIPOPROTEIN"/>
    <property type="match status" value="1"/>
</dbReference>
<sequence>MFREFEYSFFLNQFGFRVVRILSFTILIVFGCSGGDSFQAARENVSNSANQECVGYKRIEDKVFLYDEEIKNADSKSFECIEHEYAKDKNRIYFGKTPFLKAHPQTFAVLQFGYSKDKNNVYYDYYSGKIISGADPNTFEVLNLDISKDKNFVYHFYKLEEIRILKNADAKSFVKLQNDFYKDKNFGFDAEGKIVYKIENSDQRTPILH</sequence>
<dbReference type="EMBL" id="NPDS01000009">
    <property type="protein sequence ID" value="PJZ55816.1"/>
    <property type="molecule type" value="Genomic_DNA"/>
</dbReference>